<dbReference type="NCBIfam" id="NF007572">
    <property type="entry name" value="PRK10203.1"/>
    <property type="match status" value="1"/>
</dbReference>
<protein>
    <submittedName>
        <fullName evidence="2">Uncharacterized protein DUF1992</fullName>
    </submittedName>
</protein>
<dbReference type="Pfam" id="PF09350">
    <property type="entry name" value="DJC28_CD"/>
    <property type="match status" value="1"/>
</dbReference>
<accession>A0A4R3YFL9</accession>
<dbReference type="InterPro" id="IPR018961">
    <property type="entry name" value="DnaJ_homolog_subfam-C_membr-28"/>
</dbReference>
<evidence type="ECO:0000313" key="2">
    <source>
        <dbReference type="EMBL" id="TCV91355.1"/>
    </source>
</evidence>
<proteinExistence type="predicted"/>
<feature type="domain" description="DnaJ homologue subfamily C member 28 conserved" evidence="1">
    <location>
        <begin position="7"/>
        <end position="73"/>
    </location>
</feature>
<evidence type="ECO:0000259" key="1">
    <source>
        <dbReference type="Pfam" id="PF09350"/>
    </source>
</evidence>
<dbReference type="AlphaFoldDB" id="A0A4R3YFL9"/>
<dbReference type="PANTHER" id="PTHR39158:SF1">
    <property type="entry name" value="DNAJ HOMOLOG SUBFAMILY C MEMBER 28"/>
    <property type="match status" value="1"/>
</dbReference>
<dbReference type="OrthoDB" id="9798476at2"/>
<organism evidence="2 3">
    <name type="scientific">Biostraticola tofi</name>
    <dbReference type="NCBI Taxonomy" id="466109"/>
    <lineage>
        <taxon>Bacteria</taxon>
        <taxon>Pseudomonadati</taxon>
        <taxon>Pseudomonadota</taxon>
        <taxon>Gammaproteobacteria</taxon>
        <taxon>Enterobacterales</taxon>
        <taxon>Bruguierivoracaceae</taxon>
        <taxon>Biostraticola</taxon>
    </lineage>
</organism>
<dbReference type="EMBL" id="SMCR01000018">
    <property type="protein sequence ID" value="TCV91355.1"/>
    <property type="molecule type" value="Genomic_DNA"/>
</dbReference>
<gene>
    <name evidence="2" type="ORF">EDC52_11833</name>
</gene>
<reference evidence="2 3" key="1">
    <citation type="submission" date="2019-03" db="EMBL/GenBank/DDBJ databases">
        <title>Genomic Encyclopedia of Type Strains, Phase IV (KMG-IV): sequencing the most valuable type-strain genomes for metagenomic binning, comparative biology and taxonomic classification.</title>
        <authorList>
            <person name="Goeker M."/>
        </authorList>
    </citation>
    <scope>NUCLEOTIDE SEQUENCE [LARGE SCALE GENOMIC DNA]</scope>
    <source>
        <strain evidence="2 3">DSM 19580</strain>
    </source>
</reference>
<name>A0A4R3YFL9_9GAMM</name>
<dbReference type="RefSeq" id="WP_131867916.1">
    <property type="nucleotide sequence ID" value="NZ_SMCR01000018.1"/>
</dbReference>
<evidence type="ECO:0000313" key="3">
    <source>
        <dbReference type="Proteomes" id="UP000295719"/>
    </source>
</evidence>
<comment type="caution">
    <text evidence="2">The sequence shown here is derived from an EMBL/GenBank/DDBJ whole genome shotgun (WGS) entry which is preliminary data.</text>
</comment>
<keyword evidence="3" id="KW-1185">Reference proteome</keyword>
<dbReference type="PANTHER" id="PTHR39158">
    <property type="entry name" value="OS08G0560600 PROTEIN"/>
    <property type="match status" value="1"/>
</dbReference>
<dbReference type="Proteomes" id="UP000295719">
    <property type="component" value="Unassembled WGS sequence"/>
</dbReference>
<dbReference type="InterPro" id="IPR052573">
    <property type="entry name" value="DnaJ_C_subfamily_28"/>
</dbReference>
<sequence>MGLVDDWAERHIQTAQRAGEFDNLPGAGKPLALDDDSAVPEALRSSYRLLKNSGYLPPELEDRQQALTLAEMLGSIDHTDPLHATIAKKLMLLEMRLRQSGISTDFLHTGYRQQLQQHFEPGGY</sequence>